<dbReference type="Gene3D" id="2.60.40.230">
    <property type="entry name" value="Neocarzinostatin-like"/>
    <property type="match status" value="1"/>
</dbReference>
<dbReference type="GO" id="GO:0005975">
    <property type="term" value="P:carbohydrate metabolic process"/>
    <property type="evidence" value="ECO:0007669"/>
    <property type="project" value="UniProtKB-ARBA"/>
</dbReference>
<dbReference type="InterPro" id="IPR032109">
    <property type="entry name" value="Big_3_5"/>
</dbReference>
<proteinExistence type="predicted"/>
<keyword evidence="1" id="KW-0732">Signal</keyword>
<evidence type="ECO:0000259" key="2">
    <source>
        <dbReference type="Pfam" id="PF16640"/>
    </source>
</evidence>
<protein>
    <submittedName>
        <fullName evidence="3">Ig-like domain-containing protein</fullName>
    </submittedName>
</protein>
<sequence length="502" mass="51706">MSSTLTRRLSRAVAGVAATSLAAGLLAVAAPASATPASGPSAAVTAEEASPAVTLSRTEFFPNGTAEVTVTGTGFDPALATGTRPPLAGKPSGTYVVLGRFADVWKPSEGGSRGRFDTTRWAVMADDMATIGGAAAGAIELGADGSFSTTFTVDKAAIDAVADSGNYGVYTYAGGGASQPLYETYTPIAFVEPTVTLSESTFSVDGSQEITVTGTGFDPAAGNVGLYAAYGRLPHPWKPSAGVTLAADAFADAAWIQKAQISATGGWSTTLEISKAAADAISDAGEYGVYTIGAHGMTVASYETYSPVTFEQHTAKVKVTAPARKPFGRTVNANVVVTSPGDVTGKVALYDGKRRLGTKAVAKNGKATFRLPSRLGVGRHQLKASFDSTNALVADATSGTRVLSVFKAPTKTKVKVAKKPKRKAKGKLKVTVAGTPKAAGKVKVAVRGKGVKKSFTRKVRSGSAKVTLPRLRKKGTYKVTVVYLGNGTHQKSAKTLKIKVKR</sequence>
<evidence type="ECO:0000256" key="1">
    <source>
        <dbReference type="SAM" id="SignalP"/>
    </source>
</evidence>
<dbReference type="Pfam" id="PF16640">
    <property type="entry name" value="Big_3_5"/>
    <property type="match status" value="1"/>
</dbReference>
<evidence type="ECO:0000313" key="3">
    <source>
        <dbReference type="EMBL" id="PJJ58488.1"/>
    </source>
</evidence>
<gene>
    <name evidence="3" type="ORF">CLV56_2739</name>
</gene>
<dbReference type="AlphaFoldDB" id="A0A2M9BKL0"/>
<accession>A0A2M9BKL0</accession>
<feature type="chain" id="PRO_5014611566" evidence="1">
    <location>
        <begin position="35"/>
        <end position="502"/>
    </location>
</feature>
<name>A0A2M9BKL0_9ACTN</name>
<comment type="caution">
    <text evidence="3">The sequence shown here is derived from an EMBL/GenBank/DDBJ whole genome shotgun (WGS) entry which is preliminary data.</text>
</comment>
<dbReference type="RefSeq" id="WP_100414960.1">
    <property type="nucleotide sequence ID" value="NZ_PGEZ01000001.1"/>
</dbReference>
<feature type="domain" description="Bacterial Ig-like" evidence="2">
    <location>
        <begin position="321"/>
        <end position="403"/>
    </location>
</feature>
<evidence type="ECO:0000313" key="4">
    <source>
        <dbReference type="Proteomes" id="UP000230842"/>
    </source>
</evidence>
<keyword evidence="4" id="KW-1185">Reference proteome</keyword>
<organism evidence="3 4">
    <name type="scientific">Mumia flava</name>
    <dbReference type="NCBI Taxonomy" id="1348852"/>
    <lineage>
        <taxon>Bacteria</taxon>
        <taxon>Bacillati</taxon>
        <taxon>Actinomycetota</taxon>
        <taxon>Actinomycetes</taxon>
        <taxon>Propionibacteriales</taxon>
        <taxon>Nocardioidaceae</taxon>
        <taxon>Mumia</taxon>
    </lineage>
</organism>
<reference evidence="3 4" key="1">
    <citation type="submission" date="2017-11" db="EMBL/GenBank/DDBJ databases">
        <title>Genomic Encyclopedia of Archaeal and Bacterial Type Strains, Phase II (KMG-II): From Individual Species to Whole Genera.</title>
        <authorList>
            <person name="Goeker M."/>
        </authorList>
    </citation>
    <scope>NUCLEOTIDE SEQUENCE [LARGE SCALE GENOMIC DNA]</scope>
    <source>
        <strain evidence="3 4">DSM 27763</strain>
    </source>
</reference>
<dbReference type="Gene3D" id="2.60.40.10">
    <property type="entry name" value="Immunoglobulins"/>
    <property type="match status" value="2"/>
</dbReference>
<dbReference type="OrthoDB" id="7210788at2"/>
<dbReference type="InterPro" id="IPR013783">
    <property type="entry name" value="Ig-like_fold"/>
</dbReference>
<dbReference type="Proteomes" id="UP000230842">
    <property type="component" value="Unassembled WGS sequence"/>
</dbReference>
<dbReference type="EMBL" id="PGEZ01000001">
    <property type="protein sequence ID" value="PJJ58488.1"/>
    <property type="molecule type" value="Genomic_DNA"/>
</dbReference>
<feature type="signal peptide" evidence="1">
    <location>
        <begin position="1"/>
        <end position="34"/>
    </location>
</feature>